<accession>A0AA35W9J6</accession>
<keyword evidence="2" id="KW-1185">Reference proteome</keyword>
<evidence type="ECO:0000313" key="2">
    <source>
        <dbReference type="Proteomes" id="UP001174909"/>
    </source>
</evidence>
<evidence type="ECO:0008006" key="3">
    <source>
        <dbReference type="Google" id="ProtNLM"/>
    </source>
</evidence>
<proteinExistence type="predicted"/>
<dbReference type="Proteomes" id="UP001174909">
    <property type="component" value="Unassembled WGS sequence"/>
</dbReference>
<evidence type="ECO:0000313" key="1">
    <source>
        <dbReference type="EMBL" id="CAI8012369.1"/>
    </source>
</evidence>
<organism evidence="1 2">
    <name type="scientific">Geodia barretti</name>
    <name type="common">Barrett's horny sponge</name>
    <dbReference type="NCBI Taxonomy" id="519541"/>
    <lineage>
        <taxon>Eukaryota</taxon>
        <taxon>Metazoa</taxon>
        <taxon>Porifera</taxon>
        <taxon>Demospongiae</taxon>
        <taxon>Heteroscleromorpha</taxon>
        <taxon>Tetractinellida</taxon>
        <taxon>Astrophorina</taxon>
        <taxon>Geodiidae</taxon>
        <taxon>Geodia</taxon>
    </lineage>
</organism>
<protein>
    <recommendedName>
        <fullName evidence="3">Transposase</fullName>
    </recommendedName>
</protein>
<reference evidence="1" key="1">
    <citation type="submission" date="2023-03" db="EMBL/GenBank/DDBJ databases">
        <authorList>
            <person name="Steffen K."/>
            <person name="Cardenas P."/>
        </authorList>
    </citation>
    <scope>NUCLEOTIDE SEQUENCE</scope>
</reference>
<dbReference type="AlphaFoldDB" id="A0AA35W9J6"/>
<dbReference type="EMBL" id="CASHTH010001179">
    <property type="protein sequence ID" value="CAI8012369.1"/>
    <property type="molecule type" value="Genomic_DNA"/>
</dbReference>
<gene>
    <name evidence="1" type="ORF">GBAR_LOCUS7932</name>
</gene>
<comment type="caution">
    <text evidence="1">The sequence shown here is derived from an EMBL/GenBank/DDBJ whole genome shotgun (WGS) entry which is preliminary data.</text>
</comment>
<sequence>MDLPGDPVAETEVIDFWHACEHLQTASDHAVALGWFEKYREILRHDPRGVAKVIRALRHLRDAAATPDRAEIERELAFFRKHRHRMRYHALKEEGIAIGSGVVEAANKTLVTQRMKRSGMRWRIAGGQAVLTFRALIKSGRFERAWKALIAATDTPANDNISPRAAAMAIAA</sequence>
<name>A0AA35W9J6_GEOBA</name>